<accession>A0A381Q2G6</accession>
<dbReference type="GO" id="GO:0000160">
    <property type="term" value="P:phosphorelay signal transduction system"/>
    <property type="evidence" value="ECO:0007669"/>
    <property type="project" value="InterPro"/>
</dbReference>
<dbReference type="InterPro" id="IPR050595">
    <property type="entry name" value="Bact_response_regulator"/>
</dbReference>
<keyword evidence="1" id="KW-0597">Phosphoprotein</keyword>
<protein>
    <recommendedName>
        <fullName evidence="2">Response regulatory domain-containing protein</fullName>
    </recommendedName>
</protein>
<evidence type="ECO:0000256" key="1">
    <source>
        <dbReference type="ARBA" id="ARBA00022553"/>
    </source>
</evidence>
<proteinExistence type="predicted"/>
<dbReference type="PANTHER" id="PTHR44591">
    <property type="entry name" value="STRESS RESPONSE REGULATOR PROTEIN 1"/>
    <property type="match status" value="1"/>
</dbReference>
<dbReference type="PROSITE" id="PS50110">
    <property type="entry name" value="RESPONSE_REGULATORY"/>
    <property type="match status" value="1"/>
</dbReference>
<dbReference type="CDD" id="cd00156">
    <property type="entry name" value="REC"/>
    <property type="match status" value="1"/>
</dbReference>
<reference evidence="3" key="1">
    <citation type="submission" date="2018-05" db="EMBL/GenBank/DDBJ databases">
        <authorList>
            <person name="Lanie J.A."/>
            <person name="Ng W.-L."/>
            <person name="Kazmierczak K.M."/>
            <person name="Andrzejewski T.M."/>
            <person name="Davidsen T.M."/>
            <person name="Wayne K.J."/>
            <person name="Tettelin H."/>
            <person name="Glass J.I."/>
            <person name="Rusch D."/>
            <person name="Podicherti R."/>
            <person name="Tsui H.-C.T."/>
            <person name="Winkler M.E."/>
        </authorList>
    </citation>
    <scope>NUCLEOTIDE SEQUENCE</scope>
</reference>
<dbReference type="AlphaFoldDB" id="A0A381Q2G6"/>
<dbReference type="InterPro" id="IPR001789">
    <property type="entry name" value="Sig_transdc_resp-reg_receiver"/>
</dbReference>
<organism evidence="3">
    <name type="scientific">marine metagenome</name>
    <dbReference type="NCBI Taxonomy" id="408172"/>
    <lineage>
        <taxon>unclassified sequences</taxon>
        <taxon>metagenomes</taxon>
        <taxon>ecological metagenomes</taxon>
    </lineage>
</organism>
<feature type="domain" description="Response regulatory" evidence="2">
    <location>
        <begin position="7"/>
        <end position="121"/>
    </location>
</feature>
<name>A0A381Q2G6_9ZZZZ</name>
<evidence type="ECO:0000259" key="2">
    <source>
        <dbReference type="PROSITE" id="PS50110"/>
    </source>
</evidence>
<dbReference type="Pfam" id="PF00072">
    <property type="entry name" value="Response_reg"/>
    <property type="match status" value="1"/>
</dbReference>
<dbReference type="SUPFAM" id="SSF52172">
    <property type="entry name" value="CheY-like"/>
    <property type="match status" value="1"/>
</dbReference>
<sequence>MKPSGKRILWVDDEIDLLKPHLLFLQARGYHVDAITNGDDSLVLMRENAYDLVLLDEQMPGRSGLEVLEIMRREDPHIRVVMVTKSAEDQTMTDAIGRRVADYLVKPTSPRQVLSVVTRILEGSTIRQQRTAQDFAARFGQLSRAREEARTPADFAEVYIELTGWHVSLEETEEHGLLDTVQSLMTDLRSDFGRWVGQEYPGWLRDEGDRPLLSVDIVREHVLPLLGPSPVFLVVLDCMRLDQWRVIAPLLAPYFEIEESYHYSILPTATPYARNAIFSGQFPDEISRDHPGWWNKSDDEGSLNAFEDELLKEQLKRLVGRHIPVHYEKIFTDKQEDQVRGRVRSALKTAHSVIAMVFNFVDLMTHGRSESPILMEVAKDEAALRGLTRAWFTRSTVFSVLKEAAAAGHKVIMTTDHGSILCQRPATVFARRDATSNLRYKFGQDLRTEKADTAFSTSRSEDLRFPEGKLGVTYALAVDDYFFVYPTKLREYQRRYRNSFLHGGISPEEMIVPIACLTPRRRGSTRNLTP</sequence>
<dbReference type="Gene3D" id="3.40.50.2300">
    <property type="match status" value="1"/>
</dbReference>
<dbReference type="SMART" id="SM00448">
    <property type="entry name" value="REC"/>
    <property type="match status" value="1"/>
</dbReference>
<dbReference type="InterPro" id="IPR011006">
    <property type="entry name" value="CheY-like_superfamily"/>
</dbReference>
<dbReference type="Pfam" id="PF08665">
    <property type="entry name" value="PglZ"/>
    <property type="match status" value="1"/>
</dbReference>
<dbReference type="PANTHER" id="PTHR44591:SF3">
    <property type="entry name" value="RESPONSE REGULATORY DOMAIN-CONTAINING PROTEIN"/>
    <property type="match status" value="1"/>
</dbReference>
<evidence type="ECO:0000313" key="3">
    <source>
        <dbReference type="EMBL" id="SUZ73250.1"/>
    </source>
</evidence>
<gene>
    <name evidence="3" type="ORF">METZ01_LOCUS26104</name>
</gene>
<dbReference type="EMBL" id="UINC01001172">
    <property type="protein sequence ID" value="SUZ73250.1"/>
    <property type="molecule type" value="Genomic_DNA"/>
</dbReference>